<evidence type="ECO:0000313" key="2">
    <source>
        <dbReference type="EMBL" id="MBO1308084.1"/>
    </source>
</evidence>
<proteinExistence type="predicted"/>
<protein>
    <submittedName>
        <fullName evidence="2">Type II toxin-antitoxin system RelE/ParE family toxin</fullName>
    </submittedName>
</protein>
<gene>
    <name evidence="2" type="ORF">JZO70_18050</name>
</gene>
<dbReference type="Gene3D" id="3.30.2310.20">
    <property type="entry name" value="RelE-like"/>
    <property type="match status" value="1"/>
</dbReference>
<comment type="caution">
    <text evidence="2">The sequence shown here is derived from an EMBL/GenBank/DDBJ whole genome shotgun (WGS) entry which is preliminary data.</text>
</comment>
<dbReference type="RefSeq" id="WP_207675113.1">
    <property type="nucleotide sequence ID" value="NZ_JAFREM010000029.1"/>
</dbReference>
<keyword evidence="1" id="KW-1277">Toxin-antitoxin system</keyword>
<dbReference type="InterPro" id="IPR007712">
    <property type="entry name" value="RelE/ParE_toxin"/>
</dbReference>
<organism evidence="2 3">
    <name type="scientific">Candidatus Enterococcus moelleringii</name>
    <dbReference type="NCBI Taxonomy" id="2815325"/>
    <lineage>
        <taxon>Bacteria</taxon>
        <taxon>Bacillati</taxon>
        <taxon>Bacillota</taxon>
        <taxon>Bacilli</taxon>
        <taxon>Lactobacillales</taxon>
        <taxon>Enterococcaceae</taxon>
        <taxon>Enterococcus</taxon>
    </lineage>
</organism>
<keyword evidence="3" id="KW-1185">Reference proteome</keyword>
<evidence type="ECO:0000256" key="1">
    <source>
        <dbReference type="ARBA" id="ARBA00022649"/>
    </source>
</evidence>
<dbReference type="Proteomes" id="UP000664601">
    <property type="component" value="Unassembled WGS sequence"/>
</dbReference>
<dbReference type="EMBL" id="JAFREM010000029">
    <property type="protein sequence ID" value="MBO1308084.1"/>
    <property type="molecule type" value="Genomic_DNA"/>
</dbReference>
<name>A0ABS3LEN0_9ENTE</name>
<evidence type="ECO:0000313" key="3">
    <source>
        <dbReference type="Proteomes" id="UP000664601"/>
    </source>
</evidence>
<dbReference type="InterPro" id="IPR035093">
    <property type="entry name" value="RelE/ParE_toxin_dom_sf"/>
</dbReference>
<reference evidence="2 3" key="1">
    <citation type="submission" date="2021-03" db="EMBL/GenBank/DDBJ databases">
        <title>Enterococcal diversity collection.</title>
        <authorList>
            <person name="Gilmore M.S."/>
            <person name="Schwartzman J."/>
            <person name="Van Tyne D."/>
            <person name="Martin M."/>
            <person name="Earl A.M."/>
            <person name="Manson A.L."/>
            <person name="Straub T."/>
            <person name="Salamzade R."/>
            <person name="Saavedra J."/>
            <person name="Lebreton F."/>
            <person name="Prichula J."/>
            <person name="Schaufler K."/>
            <person name="Gaca A."/>
            <person name="Sgardioli B."/>
            <person name="Wagenaar J."/>
            <person name="Strong T."/>
        </authorList>
    </citation>
    <scope>NUCLEOTIDE SEQUENCE [LARGE SCALE GENOMIC DNA]</scope>
    <source>
        <strain evidence="2 3">669A</strain>
    </source>
</reference>
<sequence length="35" mass="4220">MFLDPYVAVYLSEEENQLVKIIRVLHHKQDYPALF</sequence>
<dbReference type="Pfam" id="PF05016">
    <property type="entry name" value="ParE_toxin"/>
    <property type="match status" value="1"/>
</dbReference>
<accession>A0ABS3LEN0</accession>